<comment type="caution">
    <text evidence="2">The sequence shown here is derived from an EMBL/GenBank/DDBJ whole genome shotgun (WGS) entry which is preliminary data.</text>
</comment>
<protein>
    <submittedName>
        <fullName evidence="2">Uncharacterized protein</fullName>
    </submittedName>
</protein>
<keyword evidence="3" id="KW-1185">Reference proteome</keyword>
<dbReference type="RefSeq" id="WP_381192423.1">
    <property type="nucleotide sequence ID" value="NZ_JBHSFE010000007.1"/>
</dbReference>
<dbReference type="EMBL" id="JBHSFE010000007">
    <property type="protein sequence ID" value="MFC4607430.1"/>
    <property type="molecule type" value="Genomic_DNA"/>
</dbReference>
<proteinExistence type="predicted"/>
<organism evidence="2 3">
    <name type="scientific">Streptomyces maoxianensis</name>
    <dbReference type="NCBI Taxonomy" id="1459942"/>
    <lineage>
        <taxon>Bacteria</taxon>
        <taxon>Bacillati</taxon>
        <taxon>Actinomycetota</taxon>
        <taxon>Actinomycetes</taxon>
        <taxon>Kitasatosporales</taxon>
        <taxon>Streptomycetaceae</taxon>
        <taxon>Streptomyces</taxon>
    </lineage>
</organism>
<dbReference type="Proteomes" id="UP001595993">
    <property type="component" value="Unassembled WGS sequence"/>
</dbReference>
<evidence type="ECO:0000313" key="3">
    <source>
        <dbReference type="Proteomes" id="UP001595993"/>
    </source>
</evidence>
<evidence type="ECO:0000256" key="1">
    <source>
        <dbReference type="SAM" id="MobiDB-lite"/>
    </source>
</evidence>
<feature type="region of interest" description="Disordered" evidence="1">
    <location>
        <begin position="1"/>
        <end position="86"/>
    </location>
</feature>
<feature type="compositionally biased region" description="Acidic residues" evidence="1">
    <location>
        <begin position="40"/>
        <end position="49"/>
    </location>
</feature>
<sequence length="86" mass="9110">MTGHRPKDHSDNDTPVPRDPPDQQQSQEGGDPLDAHGPGEPDESDEQANEPDQSIPDMDETGAGRRGAPRSGGVHPEQPVPDEPSG</sequence>
<evidence type="ECO:0000313" key="2">
    <source>
        <dbReference type="EMBL" id="MFC4607430.1"/>
    </source>
</evidence>
<accession>A0ABV9G2Z1</accession>
<reference evidence="3" key="1">
    <citation type="journal article" date="2019" name="Int. J. Syst. Evol. Microbiol.">
        <title>The Global Catalogue of Microorganisms (GCM) 10K type strain sequencing project: providing services to taxonomists for standard genome sequencing and annotation.</title>
        <authorList>
            <consortium name="The Broad Institute Genomics Platform"/>
            <consortium name="The Broad Institute Genome Sequencing Center for Infectious Disease"/>
            <person name="Wu L."/>
            <person name="Ma J."/>
        </authorList>
    </citation>
    <scope>NUCLEOTIDE SEQUENCE [LARGE SCALE GENOMIC DNA]</scope>
    <source>
        <strain evidence="3">CGMCC 4.7139</strain>
    </source>
</reference>
<gene>
    <name evidence="2" type="ORF">ACFO9E_06325</name>
</gene>
<name>A0ABV9G2Z1_9ACTN</name>